<dbReference type="InterPro" id="IPR012334">
    <property type="entry name" value="Pectin_lyas_fold"/>
</dbReference>
<evidence type="ECO:0000313" key="3">
    <source>
        <dbReference type="Proteomes" id="UP000298763"/>
    </source>
</evidence>
<reference evidence="1 4" key="2">
    <citation type="submission" date="2020-08" db="EMBL/GenBank/DDBJ databases">
        <title>Genomic Encyclopedia of Type Strains, Phase III (KMG-III): the genomes of soil and plant-associated and newly described type strains.</title>
        <authorList>
            <person name="Whitman W."/>
        </authorList>
    </citation>
    <scope>NUCLEOTIDE SEQUENCE [LARGE SCALE GENOMIC DNA]</scope>
    <source>
        <strain evidence="1 4">CECT 7753</strain>
    </source>
</reference>
<evidence type="ECO:0000313" key="4">
    <source>
        <dbReference type="Proteomes" id="UP000584325"/>
    </source>
</evidence>
<gene>
    <name evidence="2" type="ORF">FCL38_20605</name>
    <name evidence="1" type="ORF">FHS02_003164</name>
</gene>
<evidence type="ECO:0000313" key="1">
    <source>
        <dbReference type="EMBL" id="MBB3222345.1"/>
    </source>
</evidence>
<dbReference type="InterPro" id="IPR011050">
    <property type="entry name" value="Pectin_lyase_fold/virulence"/>
</dbReference>
<dbReference type="PROSITE" id="PS51257">
    <property type="entry name" value="PROKAR_LIPOPROTEIN"/>
    <property type="match status" value="1"/>
</dbReference>
<dbReference type="Proteomes" id="UP000584325">
    <property type="component" value="Unassembled WGS sequence"/>
</dbReference>
<dbReference type="RefSeq" id="WP_137315395.1">
    <property type="nucleotide sequence ID" value="NZ_CP040017.1"/>
</dbReference>
<accession>A0A4V1EDX1</accession>
<dbReference type="EMBL" id="JACHXS010000005">
    <property type="protein sequence ID" value="MBB3222345.1"/>
    <property type="molecule type" value="Genomic_DNA"/>
</dbReference>
<dbReference type="Proteomes" id="UP000298763">
    <property type="component" value="Chromosome"/>
</dbReference>
<evidence type="ECO:0008006" key="5">
    <source>
        <dbReference type="Google" id="ProtNLM"/>
    </source>
</evidence>
<keyword evidence="3" id="KW-1185">Reference proteome</keyword>
<organism evidence="1 4">
    <name type="scientific">Pseudoduganella umbonata</name>
    <dbReference type="NCBI Taxonomy" id="864828"/>
    <lineage>
        <taxon>Bacteria</taxon>
        <taxon>Pseudomonadati</taxon>
        <taxon>Pseudomonadota</taxon>
        <taxon>Betaproteobacteria</taxon>
        <taxon>Burkholderiales</taxon>
        <taxon>Oxalobacteraceae</taxon>
        <taxon>Telluria group</taxon>
        <taxon>Pseudoduganella</taxon>
    </lineage>
</organism>
<sequence length="388" mass="41766">MNLNRVSIKKQCLAPGVVNYGLVLALAACGVHSQAFGQTTTIITTTTATTTVKAASCLFPAVQAAVSVAKAGQTVVVPAGDCDWGANQLTVPTGISMQGAGRNLTTIRRTAAVPANTYLIAATCTTSKPVKFSDMTLVGANLPRSQDRGLGLLYGCVDFVVSNMKFTKFVFAGIEVRGPVRQRGVIHDSEFIDNYNTTNGSLGYGIVVFGDGTWPALELGSQNAVFVEDNYMSGNRHHIAANNGARYVFRYNYAQATQATKDFSQVDAHGFSSSPRGTRSYEVYYNKFYANITSGRNLTAVGIRGGDGVVYNNTYGPNIAYPVLLLLEAATCGTYPVQDQVRKAVIAEAVPNPVMSQCEKSIALNRDYFVQAKAGYKPYFYPHPLRTY</sequence>
<protein>
    <recommendedName>
        <fullName evidence="5">Right-handed parallel beta-helix repeat-containing protein</fullName>
    </recommendedName>
</protein>
<name>A0A4V1EDX1_9BURK</name>
<dbReference type="OrthoDB" id="8753326at2"/>
<dbReference type="Gene3D" id="2.160.20.10">
    <property type="entry name" value="Single-stranded right-handed beta-helix, Pectin lyase-like"/>
    <property type="match status" value="1"/>
</dbReference>
<dbReference type="AlphaFoldDB" id="A0A4V1EDX1"/>
<reference evidence="2 3" key="1">
    <citation type="submission" date="2019-05" db="EMBL/GenBank/DDBJ databases">
        <title>Draft Genome Sequences of Six Type Strains of the Genus Massilia.</title>
        <authorList>
            <person name="Miess H."/>
            <person name="Frediansyhah A."/>
            <person name="Gross H."/>
        </authorList>
    </citation>
    <scope>NUCLEOTIDE SEQUENCE [LARGE SCALE GENOMIC DNA]</scope>
    <source>
        <strain evidence="2 3">DSMZ 26121</strain>
    </source>
</reference>
<dbReference type="EMBL" id="CP040017">
    <property type="protein sequence ID" value="QCP12561.1"/>
    <property type="molecule type" value="Genomic_DNA"/>
</dbReference>
<proteinExistence type="predicted"/>
<evidence type="ECO:0000313" key="2">
    <source>
        <dbReference type="EMBL" id="QCP12561.1"/>
    </source>
</evidence>
<dbReference type="SUPFAM" id="SSF51126">
    <property type="entry name" value="Pectin lyase-like"/>
    <property type="match status" value="1"/>
</dbReference>